<proteinExistence type="predicted"/>
<protein>
    <submittedName>
        <fullName evidence="1">Unannotated protein</fullName>
    </submittedName>
</protein>
<name>A0A6J6XJ48_9ZZZZ</name>
<evidence type="ECO:0000313" key="1">
    <source>
        <dbReference type="EMBL" id="CAB4796792.1"/>
    </source>
</evidence>
<dbReference type="EMBL" id="CAFAAI010000117">
    <property type="protein sequence ID" value="CAB4796792.1"/>
    <property type="molecule type" value="Genomic_DNA"/>
</dbReference>
<dbReference type="AlphaFoldDB" id="A0A6J6XJ48"/>
<sequence length="144" mass="15874">MPVSAHGRVPRARIDPIVNAHQAMLVFELAMSLPLRSETLVMFLDELWRGHELVSVNDTTDPFHVVDVANTMGAYGAANDHTVGLVIATVRPFGDVHPNDRELWLEAVDAVEACGLQLIDWLIVDSYGATSVPDLLADGSRWFR</sequence>
<reference evidence="1" key="1">
    <citation type="submission" date="2020-05" db="EMBL/GenBank/DDBJ databases">
        <authorList>
            <person name="Chiriac C."/>
            <person name="Salcher M."/>
            <person name="Ghai R."/>
            <person name="Kavagutti S V."/>
        </authorList>
    </citation>
    <scope>NUCLEOTIDE SEQUENCE</scope>
</reference>
<accession>A0A6J6XJ48</accession>
<organism evidence="1">
    <name type="scientific">freshwater metagenome</name>
    <dbReference type="NCBI Taxonomy" id="449393"/>
    <lineage>
        <taxon>unclassified sequences</taxon>
        <taxon>metagenomes</taxon>
        <taxon>ecological metagenomes</taxon>
    </lineage>
</organism>
<gene>
    <name evidence="1" type="ORF">UFOPK2992_00785</name>
</gene>